<gene>
    <name evidence="3" type="ORF">UX06_C0041G0006</name>
</gene>
<dbReference type="GO" id="GO:0006508">
    <property type="term" value="P:proteolysis"/>
    <property type="evidence" value="ECO:0007669"/>
    <property type="project" value="InterPro"/>
</dbReference>
<evidence type="ECO:0000256" key="1">
    <source>
        <dbReference type="ARBA" id="ARBA00022801"/>
    </source>
</evidence>
<comment type="caution">
    <text evidence="3">The sequence shown here is derived from an EMBL/GenBank/DDBJ whole genome shotgun (WGS) entry which is preliminary data.</text>
</comment>
<dbReference type="EMBL" id="LCKT01000041">
    <property type="protein sequence ID" value="KKU03564.1"/>
    <property type="molecule type" value="Genomic_DNA"/>
</dbReference>
<organism evidence="3 4">
    <name type="scientific">Candidatus Giovannonibacteria bacterium GW2011_GWA2_45_21</name>
    <dbReference type="NCBI Taxonomy" id="1618649"/>
    <lineage>
        <taxon>Bacteria</taxon>
        <taxon>Candidatus Giovannoniibacteriota</taxon>
    </lineage>
</organism>
<sequence length="148" mass="16393">MSRFIFPYGIRFQEDGHVGIFPAAEIFVLGMGGKGIRALFHIDSGATTTLLSASDAGALGIDIRSGKKILVRGISGEPLLGYTHIVRMQFNGTLLKVPVIFVECATVPRVLGREGIFPRFCIVFDEAKHRILFLENKKEQKIIDSLFR</sequence>
<dbReference type="InterPro" id="IPR001995">
    <property type="entry name" value="Peptidase_A2_cat"/>
</dbReference>
<dbReference type="Pfam" id="PF13650">
    <property type="entry name" value="Asp_protease_2"/>
    <property type="match status" value="1"/>
</dbReference>
<dbReference type="Gene3D" id="2.40.70.10">
    <property type="entry name" value="Acid Proteases"/>
    <property type="match status" value="1"/>
</dbReference>
<dbReference type="GO" id="GO:0004190">
    <property type="term" value="F:aspartic-type endopeptidase activity"/>
    <property type="evidence" value="ECO:0007669"/>
    <property type="project" value="InterPro"/>
</dbReference>
<accession>A0A0G1M5K6</accession>
<name>A0A0G1M5K6_9BACT</name>
<protein>
    <recommendedName>
        <fullName evidence="2">Peptidase A2 domain-containing protein</fullName>
    </recommendedName>
</protein>
<dbReference type="PROSITE" id="PS50175">
    <property type="entry name" value="ASP_PROT_RETROV"/>
    <property type="match status" value="1"/>
</dbReference>
<evidence type="ECO:0000259" key="2">
    <source>
        <dbReference type="PROSITE" id="PS50175"/>
    </source>
</evidence>
<dbReference type="Proteomes" id="UP000034696">
    <property type="component" value="Unassembled WGS sequence"/>
</dbReference>
<keyword evidence="1" id="KW-0378">Hydrolase</keyword>
<reference evidence="3 4" key="1">
    <citation type="journal article" date="2015" name="Nature">
        <title>rRNA introns, odd ribosomes, and small enigmatic genomes across a large radiation of phyla.</title>
        <authorList>
            <person name="Brown C.T."/>
            <person name="Hug L.A."/>
            <person name="Thomas B.C."/>
            <person name="Sharon I."/>
            <person name="Castelle C.J."/>
            <person name="Singh A."/>
            <person name="Wilkins M.J."/>
            <person name="Williams K.H."/>
            <person name="Banfield J.F."/>
        </authorList>
    </citation>
    <scope>NUCLEOTIDE SEQUENCE [LARGE SCALE GENOMIC DNA]</scope>
</reference>
<evidence type="ECO:0000313" key="4">
    <source>
        <dbReference type="Proteomes" id="UP000034696"/>
    </source>
</evidence>
<dbReference type="InterPro" id="IPR021109">
    <property type="entry name" value="Peptidase_aspartic_dom_sf"/>
</dbReference>
<proteinExistence type="predicted"/>
<evidence type="ECO:0000313" key="3">
    <source>
        <dbReference type="EMBL" id="KKU03564.1"/>
    </source>
</evidence>
<feature type="domain" description="Peptidase A2" evidence="2">
    <location>
        <begin position="38"/>
        <end position="115"/>
    </location>
</feature>
<dbReference type="AlphaFoldDB" id="A0A0G1M5K6"/>
<dbReference type="SUPFAM" id="SSF50630">
    <property type="entry name" value="Acid proteases"/>
    <property type="match status" value="1"/>
</dbReference>